<feature type="region of interest" description="Disordered" evidence="1">
    <location>
        <begin position="63"/>
        <end position="253"/>
    </location>
</feature>
<feature type="compositionally biased region" description="Polar residues" evidence="1">
    <location>
        <begin position="480"/>
        <end position="498"/>
    </location>
</feature>
<feature type="compositionally biased region" description="Polar residues" evidence="1">
    <location>
        <begin position="179"/>
        <end position="202"/>
    </location>
</feature>
<proteinExistence type="predicted"/>
<feature type="region of interest" description="Disordered" evidence="1">
    <location>
        <begin position="299"/>
        <end position="336"/>
    </location>
</feature>
<feature type="compositionally biased region" description="Basic and acidic residues" evidence="1">
    <location>
        <begin position="662"/>
        <end position="681"/>
    </location>
</feature>
<feature type="compositionally biased region" description="Low complexity" evidence="1">
    <location>
        <begin position="427"/>
        <end position="445"/>
    </location>
</feature>
<feature type="compositionally biased region" description="Low complexity" evidence="1">
    <location>
        <begin position="723"/>
        <end position="735"/>
    </location>
</feature>
<keyword evidence="3" id="KW-1185">Reference proteome</keyword>
<feature type="region of interest" description="Disordered" evidence="1">
    <location>
        <begin position="657"/>
        <end position="741"/>
    </location>
</feature>
<comment type="caution">
    <text evidence="2">The sequence shown here is derived from an EMBL/GenBank/DDBJ whole genome shotgun (WGS) entry which is preliminary data.</text>
</comment>
<evidence type="ECO:0000313" key="3">
    <source>
        <dbReference type="Proteomes" id="UP000284706"/>
    </source>
</evidence>
<dbReference type="EMBL" id="NHYE01004789">
    <property type="protein sequence ID" value="PPQ82135.1"/>
    <property type="molecule type" value="Genomic_DNA"/>
</dbReference>
<organism evidence="2 3">
    <name type="scientific">Gymnopilus dilepis</name>
    <dbReference type="NCBI Taxonomy" id="231916"/>
    <lineage>
        <taxon>Eukaryota</taxon>
        <taxon>Fungi</taxon>
        <taxon>Dikarya</taxon>
        <taxon>Basidiomycota</taxon>
        <taxon>Agaricomycotina</taxon>
        <taxon>Agaricomycetes</taxon>
        <taxon>Agaricomycetidae</taxon>
        <taxon>Agaricales</taxon>
        <taxon>Agaricineae</taxon>
        <taxon>Hymenogastraceae</taxon>
        <taxon>Gymnopilus</taxon>
    </lineage>
</organism>
<dbReference type="Proteomes" id="UP000284706">
    <property type="component" value="Unassembled WGS sequence"/>
</dbReference>
<sequence>MALTQSARLPGPSWDEEVVPALRKRLESESRTLARRISAISLSSIEEPPQATYNAYSEARVRQNQIVSSSSPLPPPGVPRTQPSYQQRPSLDHRTTSTGPRVNGTTSTSKPTEKRDFQRARTYSSPYGANAPNGQANGSARPKANPTKSADPARSLSPRPIDVKPTRIPKASRPLAGASSGSNSPYMNGVSHVTPSLPYQQPSEQSSLVPSSSRSTVDLPLRKASGILNETPPFPTHDTMSFGFEEDPPRQSMESEEVPYEHWYRGEVSRNGGVGELRVGRRQEMLDIANYGHLIGNRKAPVSRGPSRAAALDETPRPRKRAGSIAGMTNKERERESLYLDEERANEIGQVLDEHPLTDLDGEGSDINSLSEGAVAYGYIPGEDDHPPSDQWTTTAGAHETRSTTPTPSMIPRASSRQQNLPPTRIPGPSSRRSSESRSTMTTSPHIAPSRSGDTLSPTSFAANPPSPNPSASGIPPASTSRQQAYASHTVPTPSQKRGLSPATKKTRAANAAKASKAKTSPQKKEEEQKRSSVAQYPTPGSDVEDMADAIPSWTQPIPREGNWDEVVLPVVARKKGLEGYYENATGSPQPKKPAEKAVEPVRNLFILCCCDFRSETSLRAEGLYYIGILTDMLPQAPGTFGFDHTKYRHPRDNFETIPMDEFGRPERPVTDQSDTQKRPDGLTINPDDPRNANRMPAGPPSPVPFADYAPNSIKVVDPGALEAQQQARQQQQQYQEEEKDAGCCRCVVM</sequence>
<gene>
    <name evidence="2" type="ORF">CVT26_009084</name>
</gene>
<feature type="region of interest" description="Disordered" evidence="1">
    <location>
        <begin position="377"/>
        <end position="547"/>
    </location>
</feature>
<dbReference type="InParanoid" id="A0A409WUC8"/>
<feature type="compositionally biased region" description="Low complexity" evidence="1">
    <location>
        <begin position="203"/>
        <end position="215"/>
    </location>
</feature>
<protein>
    <submittedName>
        <fullName evidence="2">Uncharacterized protein</fullName>
    </submittedName>
</protein>
<feature type="compositionally biased region" description="Low complexity" evidence="1">
    <location>
        <begin position="509"/>
        <end position="521"/>
    </location>
</feature>
<dbReference type="AlphaFoldDB" id="A0A409WUC8"/>
<reference evidence="2 3" key="1">
    <citation type="journal article" date="2018" name="Evol. Lett.">
        <title>Horizontal gene cluster transfer increased hallucinogenic mushroom diversity.</title>
        <authorList>
            <person name="Reynolds H.T."/>
            <person name="Vijayakumar V."/>
            <person name="Gluck-Thaler E."/>
            <person name="Korotkin H.B."/>
            <person name="Matheny P.B."/>
            <person name="Slot J.C."/>
        </authorList>
    </citation>
    <scope>NUCLEOTIDE SEQUENCE [LARGE SCALE GENOMIC DNA]</scope>
    <source>
        <strain evidence="2 3">SRW20</strain>
    </source>
</reference>
<dbReference type="OrthoDB" id="3363891at2759"/>
<name>A0A409WUC8_9AGAR</name>
<accession>A0A409WUC8</accession>
<feature type="compositionally biased region" description="Polar residues" evidence="1">
    <location>
        <begin position="121"/>
        <end position="138"/>
    </location>
</feature>
<evidence type="ECO:0000313" key="2">
    <source>
        <dbReference type="EMBL" id="PPQ82135.1"/>
    </source>
</evidence>
<feature type="compositionally biased region" description="Low complexity" evidence="1">
    <location>
        <begin position="457"/>
        <end position="479"/>
    </location>
</feature>
<evidence type="ECO:0000256" key="1">
    <source>
        <dbReference type="SAM" id="MobiDB-lite"/>
    </source>
</evidence>
<feature type="compositionally biased region" description="Polar residues" evidence="1">
    <location>
        <begin position="96"/>
        <end position="110"/>
    </location>
</feature>